<dbReference type="InterPro" id="IPR021109">
    <property type="entry name" value="Peptidase_aspartic_dom_sf"/>
</dbReference>
<dbReference type="PANTHER" id="PTHR15503:SF22">
    <property type="entry name" value="TRANSPOSON TY3-I GAG POLYPROTEIN"/>
    <property type="match status" value="1"/>
</dbReference>
<dbReference type="OrthoDB" id="167658at2759"/>
<dbReference type="Gene3D" id="3.30.70.270">
    <property type="match status" value="1"/>
</dbReference>
<dbReference type="AlphaFoldDB" id="A0A225VH06"/>
<dbReference type="InterPro" id="IPR043502">
    <property type="entry name" value="DNA/RNA_pol_sf"/>
</dbReference>
<evidence type="ECO:0000256" key="2">
    <source>
        <dbReference type="SAM" id="MobiDB-lite"/>
    </source>
</evidence>
<dbReference type="Pfam" id="PF03732">
    <property type="entry name" value="Retrotrans_gag"/>
    <property type="match status" value="1"/>
</dbReference>
<dbReference type="CDD" id="cd01647">
    <property type="entry name" value="RT_LTR"/>
    <property type="match status" value="1"/>
</dbReference>
<dbReference type="Gene3D" id="3.10.10.10">
    <property type="entry name" value="HIV Type 1 Reverse Transcriptase, subunit A, domain 1"/>
    <property type="match status" value="1"/>
</dbReference>
<dbReference type="InterPro" id="IPR001878">
    <property type="entry name" value="Znf_CCHC"/>
</dbReference>
<evidence type="ECO:0000313" key="4">
    <source>
        <dbReference type="EMBL" id="OWZ04602.1"/>
    </source>
</evidence>
<dbReference type="PROSITE" id="PS50175">
    <property type="entry name" value="ASP_PROT_RETROV"/>
    <property type="match status" value="1"/>
</dbReference>
<dbReference type="PANTHER" id="PTHR15503">
    <property type="entry name" value="LDOC1 RELATED"/>
    <property type="match status" value="1"/>
</dbReference>
<keyword evidence="5" id="KW-1185">Reference proteome</keyword>
<accession>A0A225VH06</accession>
<evidence type="ECO:0000256" key="1">
    <source>
        <dbReference type="ARBA" id="ARBA00022801"/>
    </source>
</evidence>
<feature type="domain" description="Peptidase A2" evidence="3">
    <location>
        <begin position="273"/>
        <end position="288"/>
    </location>
</feature>
<dbReference type="Pfam" id="PF13650">
    <property type="entry name" value="Asp_protease_2"/>
    <property type="match status" value="1"/>
</dbReference>
<dbReference type="CDD" id="cd00303">
    <property type="entry name" value="retropepsin_like"/>
    <property type="match status" value="1"/>
</dbReference>
<dbReference type="InterPro" id="IPR036875">
    <property type="entry name" value="Znf_CCHC_sf"/>
</dbReference>
<dbReference type="InterPro" id="IPR001969">
    <property type="entry name" value="Aspartic_peptidase_AS"/>
</dbReference>
<dbReference type="SUPFAM" id="SSF50630">
    <property type="entry name" value="Acid proteases"/>
    <property type="match status" value="1"/>
</dbReference>
<dbReference type="SUPFAM" id="SSF56672">
    <property type="entry name" value="DNA/RNA polymerases"/>
    <property type="match status" value="1"/>
</dbReference>
<keyword evidence="1" id="KW-0378">Hydrolase</keyword>
<dbReference type="InterPro" id="IPR005162">
    <property type="entry name" value="Retrotrans_gag_dom"/>
</dbReference>
<dbReference type="Gene3D" id="2.40.70.10">
    <property type="entry name" value="Acid Proteases"/>
    <property type="match status" value="1"/>
</dbReference>
<dbReference type="GO" id="GO:0006508">
    <property type="term" value="P:proteolysis"/>
    <property type="evidence" value="ECO:0007669"/>
    <property type="project" value="InterPro"/>
</dbReference>
<dbReference type="PROSITE" id="PS00141">
    <property type="entry name" value="ASP_PROTEASE"/>
    <property type="match status" value="1"/>
</dbReference>
<proteinExistence type="predicted"/>
<reference evidence="5" key="1">
    <citation type="submission" date="2017-03" db="EMBL/GenBank/DDBJ databases">
        <title>Phytopthora megakarya and P. palmivora, two closely related causual agents of cacao black pod achieved similar genome size and gene model numbers by different mechanisms.</title>
        <authorList>
            <person name="Ali S."/>
            <person name="Shao J."/>
            <person name="Larry D.J."/>
            <person name="Kronmiller B."/>
            <person name="Shen D."/>
            <person name="Strem M.D."/>
            <person name="Melnick R.L."/>
            <person name="Guiltinan M.J."/>
            <person name="Tyler B.M."/>
            <person name="Meinhardt L.W."/>
            <person name="Bailey B.A."/>
        </authorList>
    </citation>
    <scope>NUCLEOTIDE SEQUENCE [LARGE SCALE GENOMIC DNA]</scope>
    <source>
        <strain evidence="5">zdho120</strain>
    </source>
</reference>
<dbReference type="EMBL" id="NBNE01004873">
    <property type="protein sequence ID" value="OWZ04602.1"/>
    <property type="molecule type" value="Genomic_DNA"/>
</dbReference>
<dbReference type="GO" id="GO:0008270">
    <property type="term" value="F:zinc ion binding"/>
    <property type="evidence" value="ECO:0007669"/>
    <property type="project" value="InterPro"/>
</dbReference>
<name>A0A225VH06_9STRA</name>
<dbReference type="SUPFAM" id="SSF57756">
    <property type="entry name" value="Retrovirus zinc finger-like domains"/>
    <property type="match status" value="1"/>
</dbReference>
<protein>
    <submittedName>
        <fullName evidence="4">Retroelement pol Polyprotein</fullName>
    </submittedName>
</protein>
<dbReference type="GO" id="GO:0003676">
    <property type="term" value="F:nucleic acid binding"/>
    <property type="evidence" value="ECO:0007669"/>
    <property type="project" value="InterPro"/>
</dbReference>
<dbReference type="Pfam" id="PF00078">
    <property type="entry name" value="RVT_1"/>
    <property type="match status" value="1"/>
</dbReference>
<feature type="region of interest" description="Disordered" evidence="2">
    <location>
        <begin position="180"/>
        <end position="229"/>
    </location>
</feature>
<dbReference type="InterPro" id="IPR043128">
    <property type="entry name" value="Rev_trsase/Diguanyl_cyclase"/>
</dbReference>
<dbReference type="GO" id="GO:0004190">
    <property type="term" value="F:aspartic-type endopeptidase activity"/>
    <property type="evidence" value="ECO:0007669"/>
    <property type="project" value="InterPro"/>
</dbReference>
<dbReference type="SMART" id="SM00343">
    <property type="entry name" value="ZnF_C2HC"/>
    <property type="match status" value="1"/>
</dbReference>
<gene>
    <name evidence="4" type="ORF">PHMEG_00023464</name>
</gene>
<comment type="caution">
    <text evidence="4">The sequence shown here is derived from an EMBL/GenBank/DDBJ whole genome shotgun (WGS) entry which is preliminary data.</text>
</comment>
<dbReference type="InterPro" id="IPR032567">
    <property type="entry name" value="RTL1-rel"/>
</dbReference>
<sequence>MVSNLTGQAAAWYITQQHEIADITALAAALRREFIPPDLQERLRDSLYQLKQRECRDLHEYVTKYRQLISRVKEMGELDKITLFTRGLVSQTRAEVVYRRCSTVHEAVNVAMEYERAHPTHLHGSRGFSRSAFQRANENRGFGGFGRNPNRASTRESQPEPMDIGRNLCFFCKEPGHRMAQCRKRNGQRGPPRQQQSYQRQRDTRTPRGNDSATAAPSHRVHSYEEKEPEVETELFERLTIKAAVIRSSADQDQELKTHQLLVKEGTVNGTPVKILLDSGADHNVLRKGLATQVVRRKKAIAERFDGSVTDAQWVNEVQADMMFDGGYRLEGMLFSEWDLPATHDVILGKPWFSRFNPNINWRTHEVVLDLDLLDPLAEEAEAAGLTTCNMFGTQDDYPDDEDNGNSGSDVTVSAACIGSSTTAPASTSPAPTPPAIERMLSNYADCFPTELPNELPVSRPVEFSLTMKADANPSSRAPFRLSKTEQDALRLFVDELLRKQWIEVSDSPWVSSIFAVPKKDPTTGKALSRADWLRSGNSSLPTEIPKIPLPRIEDLFDRMQGCRFFSTLDLAQGYHQMLVDPSSRKYTAFRTDTETYQWCAAPMGLAGMPGVWSRLMRLLFGSLDFVVVYLDDLCIFSRTELEHIAHVAATVYA</sequence>
<feature type="region of interest" description="Disordered" evidence="2">
    <location>
        <begin position="138"/>
        <end position="162"/>
    </location>
</feature>
<organism evidence="4 5">
    <name type="scientific">Phytophthora megakarya</name>
    <dbReference type="NCBI Taxonomy" id="4795"/>
    <lineage>
        <taxon>Eukaryota</taxon>
        <taxon>Sar</taxon>
        <taxon>Stramenopiles</taxon>
        <taxon>Oomycota</taxon>
        <taxon>Peronosporomycetes</taxon>
        <taxon>Peronosporales</taxon>
        <taxon>Peronosporaceae</taxon>
        <taxon>Phytophthora</taxon>
    </lineage>
</organism>
<dbReference type="InterPro" id="IPR001995">
    <property type="entry name" value="Peptidase_A2_cat"/>
</dbReference>
<dbReference type="InterPro" id="IPR000477">
    <property type="entry name" value="RT_dom"/>
</dbReference>
<feature type="compositionally biased region" description="Low complexity" evidence="2">
    <location>
        <begin position="188"/>
        <end position="199"/>
    </location>
</feature>
<evidence type="ECO:0000313" key="5">
    <source>
        <dbReference type="Proteomes" id="UP000198211"/>
    </source>
</evidence>
<evidence type="ECO:0000259" key="3">
    <source>
        <dbReference type="PROSITE" id="PS50175"/>
    </source>
</evidence>
<dbReference type="Proteomes" id="UP000198211">
    <property type="component" value="Unassembled WGS sequence"/>
</dbReference>